<organism evidence="10 11">
    <name type="scientific">Peredibacter starrii</name>
    <dbReference type="NCBI Taxonomy" id="28202"/>
    <lineage>
        <taxon>Bacteria</taxon>
        <taxon>Pseudomonadati</taxon>
        <taxon>Bdellovibrionota</taxon>
        <taxon>Bacteriovoracia</taxon>
        <taxon>Bacteriovoracales</taxon>
        <taxon>Bacteriovoracaceae</taxon>
        <taxon>Peredibacter</taxon>
    </lineage>
</organism>
<feature type="site" description="Lowers pKa of active site Cys" evidence="8">
    <location>
        <position position="171"/>
    </location>
</feature>
<evidence type="ECO:0000313" key="11">
    <source>
        <dbReference type="Proteomes" id="UP001324634"/>
    </source>
</evidence>
<name>A0AAX4HSD2_9BACT</name>
<comment type="catalytic activity">
    <reaction evidence="5">
        <text>octanoyl-[ACP] + L-lysyl-[protein] = N(6)-octanoyl-L-lysyl-[protein] + holo-[ACP] + H(+)</text>
        <dbReference type="Rhea" id="RHEA:17665"/>
        <dbReference type="Rhea" id="RHEA-COMP:9636"/>
        <dbReference type="Rhea" id="RHEA-COMP:9685"/>
        <dbReference type="Rhea" id="RHEA-COMP:9752"/>
        <dbReference type="Rhea" id="RHEA-COMP:9928"/>
        <dbReference type="ChEBI" id="CHEBI:15378"/>
        <dbReference type="ChEBI" id="CHEBI:29969"/>
        <dbReference type="ChEBI" id="CHEBI:64479"/>
        <dbReference type="ChEBI" id="CHEBI:78463"/>
        <dbReference type="ChEBI" id="CHEBI:78809"/>
        <dbReference type="EC" id="2.3.1.181"/>
    </reaction>
</comment>
<keyword evidence="2 5" id="KW-0808">Transferase</keyword>
<feature type="active site" description="Acyl-thioester intermediate" evidence="6">
    <location>
        <position position="208"/>
    </location>
</feature>
<reference evidence="10 11" key="1">
    <citation type="submission" date="2023-11" db="EMBL/GenBank/DDBJ databases">
        <title>Peredibacter starrii A3.12.</title>
        <authorList>
            <person name="Mitchell R.J."/>
        </authorList>
    </citation>
    <scope>NUCLEOTIDE SEQUENCE [LARGE SCALE GENOMIC DNA]</scope>
    <source>
        <strain evidence="10 11">A3.12</strain>
    </source>
</reference>
<feature type="domain" description="BPL/LPL catalytic" evidence="9">
    <location>
        <begin position="54"/>
        <end position="245"/>
    </location>
</feature>
<dbReference type="Pfam" id="PF21948">
    <property type="entry name" value="LplA-B_cat"/>
    <property type="match status" value="1"/>
</dbReference>
<evidence type="ECO:0000256" key="5">
    <source>
        <dbReference type="PIRNR" id="PIRNR016262"/>
    </source>
</evidence>
<dbReference type="Gene3D" id="3.30.930.10">
    <property type="entry name" value="Bira Bifunctional Protein, Domain 2"/>
    <property type="match status" value="1"/>
</dbReference>
<gene>
    <name evidence="10" type="primary">lipB</name>
    <name evidence="10" type="ORF">SOO65_04925</name>
</gene>
<dbReference type="SUPFAM" id="SSF55681">
    <property type="entry name" value="Class II aaRS and biotin synthetases"/>
    <property type="match status" value="1"/>
</dbReference>
<dbReference type="NCBIfam" id="TIGR00214">
    <property type="entry name" value="lipB"/>
    <property type="match status" value="1"/>
</dbReference>
<dbReference type="PIRSF" id="PIRSF016262">
    <property type="entry name" value="LPLase"/>
    <property type="match status" value="1"/>
</dbReference>
<evidence type="ECO:0000256" key="8">
    <source>
        <dbReference type="PIRSR" id="PIRSR016262-3"/>
    </source>
</evidence>
<dbReference type="EC" id="2.3.1.181" evidence="5"/>
<dbReference type="GO" id="GO:0033819">
    <property type="term" value="F:lipoyl(octanoyl) transferase activity"/>
    <property type="evidence" value="ECO:0007669"/>
    <property type="project" value="UniProtKB-EC"/>
</dbReference>
<feature type="binding site" evidence="7">
    <location>
        <begin position="106"/>
        <end position="113"/>
    </location>
    <ligand>
        <name>substrate</name>
    </ligand>
</feature>
<evidence type="ECO:0000256" key="4">
    <source>
        <dbReference type="ARBA" id="ARBA00024732"/>
    </source>
</evidence>
<keyword evidence="3 5" id="KW-0012">Acyltransferase</keyword>
<dbReference type="InterPro" id="IPR000544">
    <property type="entry name" value="Octanoyltransferase"/>
</dbReference>
<dbReference type="InterPro" id="IPR004143">
    <property type="entry name" value="BPL_LPL_catalytic"/>
</dbReference>
<evidence type="ECO:0000256" key="6">
    <source>
        <dbReference type="PIRSR" id="PIRSR016262-1"/>
    </source>
</evidence>
<dbReference type="EMBL" id="CP139487">
    <property type="protein sequence ID" value="WPU66083.1"/>
    <property type="molecule type" value="Genomic_DNA"/>
</dbReference>
<dbReference type="AlphaFoldDB" id="A0AAX4HSD2"/>
<sequence>MNTLFSSAELASLDLKESDLTTLNERTIVVTKWNWEYSQAHKFQRLALAKVQEGQGLRILICTSHPEVLTNGRGLQKPRKGEVLELVEFKPENYPNLPFPLQQIERGGGLTFHHPGQFIFYPIVKLNPQTLSLSHMMDQIFDFSIEVLNDWGVKDVHHTHKYLGLWHGERKLASMGIAIEKLVTFHGMALNIKHSKNMVSALRNLNPCGLNPETYISVEELTTLPENPLEKFREEFLKRIKHEWQ</sequence>
<dbReference type="InterPro" id="IPR045864">
    <property type="entry name" value="aa-tRNA-synth_II/BPL/LPL"/>
</dbReference>
<evidence type="ECO:0000313" key="10">
    <source>
        <dbReference type="EMBL" id="WPU66083.1"/>
    </source>
</evidence>
<dbReference type="RefSeq" id="WP_321397864.1">
    <property type="nucleotide sequence ID" value="NZ_CP139487.1"/>
</dbReference>
<evidence type="ECO:0000256" key="1">
    <source>
        <dbReference type="ARBA" id="ARBA00004821"/>
    </source>
</evidence>
<evidence type="ECO:0000256" key="3">
    <source>
        <dbReference type="ARBA" id="ARBA00023315"/>
    </source>
</evidence>
<dbReference type="KEGG" id="psti:SOO65_04925"/>
<evidence type="ECO:0000256" key="2">
    <source>
        <dbReference type="ARBA" id="ARBA00022679"/>
    </source>
</evidence>
<evidence type="ECO:0000259" key="9">
    <source>
        <dbReference type="PROSITE" id="PS51733"/>
    </source>
</evidence>
<keyword evidence="11" id="KW-1185">Reference proteome</keyword>
<protein>
    <recommendedName>
        <fullName evidence="5">Octanoyltransferase</fullName>
        <ecNumber evidence="5">2.3.1.181</ecNumber>
    </recommendedName>
</protein>
<dbReference type="Proteomes" id="UP001324634">
    <property type="component" value="Chromosome"/>
</dbReference>
<proteinExistence type="inferred from homology"/>
<comment type="pathway">
    <text evidence="1 5">Protein modification; protein lipoylation via endogenous pathway; protein N(6)-(lipoyl)lysine from octanoyl-[acyl-carrier-protein]: step 1/2.</text>
</comment>
<dbReference type="PROSITE" id="PS51733">
    <property type="entry name" value="BPL_LPL_CATALYTIC"/>
    <property type="match status" value="1"/>
</dbReference>
<comment type="similarity">
    <text evidence="5">Belongs to the LipB family.</text>
</comment>
<dbReference type="GO" id="GO:0009249">
    <property type="term" value="P:protein lipoylation"/>
    <property type="evidence" value="ECO:0007669"/>
    <property type="project" value="InterPro"/>
</dbReference>
<feature type="binding site" evidence="7">
    <location>
        <begin position="187"/>
        <end position="189"/>
    </location>
    <ligand>
        <name>substrate</name>
    </ligand>
</feature>
<evidence type="ECO:0000256" key="7">
    <source>
        <dbReference type="PIRSR" id="PIRSR016262-2"/>
    </source>
</evidence>
<dbReference type="PANTHER" id="PTHR10993">
    <property type="entry name" value="OCTANOYLTRANSFERASE"/>
    <property type="match status" value="1"/>
</dbReference>
<accession>A0AAX4HSD2</accession>
<dbReference type="InterPro" id="IPR020605">
    <property type="entry name" value="Octanoyltransferase_CS"/>
</dbReference>
<dbReference type="PANTHER" id="PTHR10993:SF7">
    <property type="entry name" value="LIPOYLTRANSFERASE 2, MITOCHONDRIAL-RELATED"/>
    <property type="match status" value="1"/>
</dbReference>
<dbReference type="PROSITE" id="PS01313">
    <property type="entry name" value="LIPB"/>
    <property type="match status" value="1"/>
</dbReference>
<feature type="binding site" evidence="7">
    <location>
        <begin position="174"/>
        <end position="176"/>
    </location>
    <ligand>
        <name>substrate</name>
    </ligand>
</feature>
<comment type="function">
    <text evidence="4 5">Catalyzes the transfer of endogenously produced octanoic acid from octanoyl-acyl-carrier-protein onto the lipoyl domains of lipoate-dependent enzymes. Lipoyl-ACP can also act as a substrate although octanoyl-ACP is likely to be the physiological substrate.</text>
</comment>